<gene>
    <name evidence="4" type="ORF">GCM10011487_52120</name>
</gene>
<dbReference type="InterPro" id="IPR001853">
    <property type="entry name" value="DSBA-like_thioredoxin_dom"/>
</dbReference>
<evidence type="ECO:0000256" key="1">
    <source>
        <dbReference type="PIRNR" id="PIRNR006386"/>
    </source>
</evidence>
<comment type="caution">
    <text evidence="4">The sequence shown here is derived from an EMBL/GenBank/DDBJ whole genome shotgun (WGS) entry which is preliminary data.</text>
</comment>
<dbReference type="InterPro" id="IPR014440">
    <property type="entry name" value="HCCAis_GSTk"/>
</dbReference>
<dbReference type="Gene3D" id="3.40.30.10">
    <property type="entry name" value="Glutaredoxin"/>
    <property type="match status" value="1"/>
</dbReference>
<dbReference type="CDD" id="cd03022">
    <property type="entry name" value="DsbA_HCCA_Iso"/>
    <property type="match status" value="1"/>
</dbReference>
<reference evidence="5" key="1">
    <citation type="submission" date="2020-01" db="EMBL/GenBank/DDBJ databases">
        <title>'Steroidobacter agaridevorans' sp. nov., agar-degrading bacteria isolated from rhizosphere soils.</title>
        <authorList>
            <person name="Ikenaga M."/>
            <person name="Kataoka M."/>
            <person name="Murouchi A."/>
            <person name="Katsuragi S."/>
            <person name="Sakai M."/>
        </authorList>
    </citation>
    <scope>NUCLEOTIDE SEQUENCE [LARGE SCALE GENOMIC DNA]</scope>
    <source>
        <strain evidence="5">YU21-B</strain>
    </source>
</reference>
<proteinExistence type="inferred from homology"/>
<dbReference type="Pfam" id="PF01323">
    <property type="entry name" value="DSBA"/>
    <property type="match status" value="1"/>
</dbReference>
<comment type="similarity">
    <text evidence="1">Belongs to the GST superfamily. NadH family.</text>
</comment>
<organism evidence="4 5">
    <name type="scientific">Steroidobacter agaridevorans</name>
    <dbReference type="NCBI Taxonomy" id="2695856"/>
    <lineage>
        <taxon>Bacteria</taxon>
        <taxon>Pseudomonadati</taxon>
        <taxon>Pseudomonadota</taxon>
        <taxon>Gammaproteobacteria</taxon>
        <taxon>Steroidobacterales</taxon>
        <taxon>Steroidobacteraceae</taxon>
        <taxon>Steroidobacter</taxon>
    </lineage>
</organism>
<dbReference type="InterPro" id="IPR044087">
    <property type="entry name" value="NahD-like"/>
</dbReference>
<dbReference type="Proteomes" id="UP000445000">
    <property type="component" value="Unassembled WGS sequence"/>
</dbReference>
<dbReference type="InterPro" id="IPR036249">
    <property type="entry name" value="Thioredoxin-like_sf"/>
</dbReference>
<dbReference type="InterPro" id="IPR051924">
    <property type="entry name" value="GST_Kappa/NadH"/>
</dbReference>
<name>A0A829YK72_9GAMM</name>
<evidence type="ECO:0000259" key="3">
    <source>
        <dbReference type="Pfam" id="PF01323"/>
    </source>
</evidence>
<dbReference type="RefSeq" id="WP_161814809.1">
    <property type="nucleotide sequence ID" value="NZ_BLJN01000005.1"/>
</dbReference>
<sequence length="195" mass="22041">MKIEFWFEFASTYSYPAAMRIEALAASRDVQVAWRPFLLGPIFQQQGWNDSPFNIYQAKGRYMWRDMERVCERQDIPLRKPSTFPRNGLLPARVVCAHSEQAWVPGFVRAIYRANFADDADISSPAIVEQCLTALGQDAATILATSQTPTAKDKLKAQTAEAMERGVFGAPSFVVGDELFWGNDRLEDALAWARR</sequence>
<dbReference type="GO" id="GO:0004602">
    <property type="term" value="F:glutathione peroxidase activity"/>
    <property type="evidence" value="ECO:0007669"/>
    <property type="project" value="TreeGrafter"/>
</dbReference>
<evidence type="ECO:0000256" key="2">
    <source>
        <dbReference type="PIRSR" id="PIRSR006386-1"/>
    </source>
</evidence>
<keyword evidence="1 4" id="KW-0413">Isomerase</keyword>
<comment type="catalytic activity">
    <reaction evidence="1">
        <text>2-hydroxychromene-2-carboxylate = (3E)-4-(2-hydroxyphenyl)-2-oxobut-3-enoate</text>
        <dbReference type="Rhea" id="RHEA:27401"/>
        <dbReference type="ChEBI" id="CHEBI:59350"/>
        <dbReference type="ChEBI" id="CHEBI:59353"/>
        <dbReference type="EC" id="5.99.1.4"/>
    </reaction>
</comment>
<evidence type="ECO:0000313" key="4">
    <source>
        <dbReference type="EMBL" id="GFE83212.1"/>
    </source>
</evidence>
<evidence type="ECO:0000313" key="5">
    <source>
        <dbReference type="Proteomes" id="UP000445000"/>
    </source>
</evidence>
<dbReference type="AlphaFoldDB" id="A0A829YK72"/>
<dbReference type="EMBL" id="BLJN01000005">
    <property type="protein sequence ID" value="GFE83212.1"/>
    <property type="molecule type" value="Genomic_DNA"/>
</dbReference>
<dbReference type="GO" id="GO:0004364">
    <property type="term" value="F:glutathione transferase activity"/>
    <property type="evidence" value="ECO:0007669"/>
    <property type="project" value="TreeGrafter"/>
</dbReference>
<dbReference type="PANTHER" id="PTHR42943:SF2">
    <property type="entry name" value="GLUTATHIONE S-TRANSFERASE KAPPA 1"/>
    <property type="match status" value="1"/>
</dbReference>
<dbReference type="PANTHER" id="PTHR42943">
    <property type="entry name" value="GLUTATHIONE S-TRANSFERASE KAPPA"/>
    <property type="match status" value="1"/>
</dbReference>
<feature type="active site" description="Nucleophile" evidence="2">
    <location>
        <position position="11"/>
    </location>
</feature>
<feature type="domain" description="DSBA-like thioredoxin" evidence="3">
    <location>
        <begin position="3"/>
        <end position="188"/>
    </location>
</feature>
<accession>A0A829YK72</accession>
<protein>
    <recommendedName>
        <fullName evidence="1">2-hydroxychromene-2-carboxylate isomerase</fullName>
        <ecNumber evidence="1">5.99.1.4</ecNumber>
    </recommendedName>
</protein>
<dbReference type="SUPFAM" id="SSF52833">
    <property type="entry name" value="Thioredoxin-like"/>
    <property type="match status" value="1"/>
</dbReference>
<dbReference type="PIRSF" id="PIRSF006386">
    <property type="entry name" value="HCCAis_GSTk"/>
    <property type="match status" value="1"/>
</dbReference>
<dbReference type="GO" id="GO:1901170">
    <property type="term" value="P:naphthalene catabolic process"/>
    <property type="evidence" value="ECO:0007669"/>
    <property type="project" value="InterPro"/>
</dbReference>
<keyword evidence="5" id="KW-1185">Reference proteome</keyword>
<dbReference type="GO" id="GO:0006749">
    <property type="term" value="P:glutathione metabolic process"/>
    <property type="evidence" value="ECO:0007669"/>
    <property type="project" value="TreeGrafter"/>
</dbReference>
<dbReference type="GO" id="GO:0018845">
    <property type="term" value="F:2-hydroxychromene-2-carboxylate isomerase activity"/>
    <property type="evidence" value="ECO:0007669"/>
    <property type="project" value="UniProtKB-UniRule"/>
</dbReference>
<dbReference type="EC" id="5.99.1.4" evidence="1"/>